<gene>
    <name evidence="2" type="ORF">ACFY35_24420</name>
</gene>
<accession>A0ABW6WH50</accession>
<keyword evidence="1" id="KW-0812">Transmembrane</keyword>
<keyword evidence="1" id="KW-0472">Membrane</keyword>
<dbReference type="RefSeq" id="WP_020512052.1">
    <property type="nucleotide sequence ID" value="NZ_JBIAZU010000004.1"/>
</dbReference>
<sequence length="132" mass="14983">MARRNLPVQPIQPVRVVHYVDPAMQSDLTRYGLLNPAEIIKQQQKNTELYLRWKDRQAEIKERDKKFRRFYTGFGLVVGLVFLAAIFIGGWLIWQHLAALGLGALAMPVVLLLVSGLAVGGHRCVTIVQHMH</sequence>
<name>A0ABW6WH50_9ACTN</name>
<keyword evidence="1" id="KW-1133">Transmembrane helix</keyword>
<feature type="transmembrane region" description="Helical" evidence="1">
    <location>
        <begin position="70"/>
        <end position="94"/>
    </location>
</feature>
<organism evidence="2 3">
    <name type="scientific">Paractinoplanes globisporus</name>
    <dbReference type="NCBI Taxonomy" id="113565"/>
    <lineage>
        <taxon>Bacteria</taxon>
        <taxon>Bacillati</taxon>
        <taxon>Actinomycetota</taxon>
        <taxon>Actinomycetes</taxon>
        <taxon>Micromonosporales</taxon>
        <taxon>Micromonosporaceae</taxon>
        <taxon>Paractinoplanes</taxon>
    </lineage>
</organism>
<evidence type="ECO:0008006" key="4">
    <source>
        <dbReference type="Google" id="ProtNLM"/>
    </source>
</evidence>
<reference evidence="2 3" key="1">
    <citation type="submission" date="2024-10" db="EMBL/GenBank/DDBJ databases">
        <title>The Natural Products Discovery Center: Release of the First 8490 Sequenced Strains for Exploring Actinobacteria Biosynthetic Diversity.</title>
        <authorList>
            <person name="Kalkreuter E."/>
            <person name="Kautsar S.A."/>
            <person name="Yang D."/>
            <person name="Bader C.D."/>
            <person name="Teijaro C.N."/>
            <person name="Fluegel L."/>
            <person name="Davis C.M."/>
            <person name="Simpson J.R."/>
            <person name="Lauterbach L."/>
            <person name="Steele A.D."/>
            <person name="Gui C."/>
            <person name="Meng S."/>
            <person name="Li G."/>
            <person name="Viehrig K."/>
            <person name="Ye F."/>
            <person name="Su P."/>
            <person name="Kiefer A.F."/>
            <person name="Nichols A."/>
            <person name="Cepeda A.J."/>
            <person name="Yan W."/>
            <person name="Fan B."/>
            <person name="Jiang Y."/>
            <person name="Adhikari A."/>
            <person name="Zheng C.-J."/>
            <person name="Schuster L."/>
            <person name="Cowan T.M."/>
            <person name="Smanski M.J."/>
            <person name="Chevrette M.G."/>
            <person name="De Carvalho L.P.S."/>
            <person name="Shen B."/>
        </authorList>
    </citation>
    <scope>NUCLEOTIDE SEQUENCE [LARGE SCALE GENOMIC DNA]</scope>
    <source>
        <strain evidence="2 3">NPDC000087</strain>
    </source>
</reference>
<dbReference type="EMBL" id="JBIAZU010000004">
    <property type="protein sequence ID" value="MFF5292601.1"/>
    <property type="molecule type" value="Genomic_DNA"/>
</dbReference>
<keyword evidence="3" id="KW-1185">Reference proteome</keyword>
<comment type="caution">
    <text evidence="2">The sequence shown here is derived from an EMBL/GenBank/DDBJ whole genome shotgun (WGS) entry which is preliminary data.</text>
</comment>
<proteinExistence type="predicted"/>
<protein>
    <recommendedName>
        <fullName evidence="4">DUF2335 domain-containing protein</fullName>
    </recommendedName>
</protein>
<dbReference type="Proteomes" id="UP001602245">
    <property type="component" value="Unassembled WGS sequence"/>
</dbReference>
<evidence type="ECO:0000313" key="2">
    <source>
        <dbReference type="EMBL" id="MFF5292601.1"/>
    </source>
</evidence>
<evidence type="ECO:0000313" key="3">
    <source>
        <dbReference type="Proteomes" id="UP001602245"/>
    </source>
</evidence>
<evidence type="ECO:0000256" key="1">
    <source>
        <dbReference type="SAM" id="Phobius"/>
    </source>
</evidence>
<feature type="transmembrane region" description="Helical" evidence="1">
    <location>
        <begin position="100"/>
        <end position="121"/>
    </location>
</feature>